<protein>
    <submittedName>
        <fullName evidence="7">RND family efflux transporter, MFP subunit</fullName>
    </submittedName>
</protein>
<organism evidence="7 8">
    <name type="scientific">Sulfurospirillum barnesii (strain ATCC 700032 / DSM 10660 / SES-3)</name>
    <dbReference type="NCBI Taxonomy" id="760154"/>
    <lineage>
        <taxon>Bacteria</taxon>
        <taxon>Pseudomonadati</taxon>
        <taxon>Campylobacterota</taxon>
        <taxon>Epsilonproteobacteria</taxon>
        <taxon>Campylobacterales</taxon>
        <taxon>Sulfurospirillaceae</taxon>
        <taxon>Sulfurospirillum</taxon>
    </lineage>
</organism>
<dbReference type="HOGENOM" id="CLU_018816_18_2_7"/>
<comment type="similarity">
    <text evidence="2">Belongs to the membrane fusion protein (MFP) (TC 8.A.1) family.</text>
</comment>
<dbReference type="Gene3D" id="2.40.50.100">
    <property type="match status" value="1"/>
</dbReference>
<dbReference type="Gene3D" id="2.40.420.20">
    <property type="match status" value="1"/>
</dbReference>
<feature type="domain" description="Multidrug resistance protein MdtA-like C-terminal permuted SH3" evidence="6">
    <location>
        <begin position="326"/>
        <end position="369"/>
    </location>
</feature>
<dbReference type="STRING" id="760154.Sulba_1804"/>
<dbReference type="Gene3D" id="2.40.30.170">
    <property type="match status" value="1"/>
</dbReference>
<comment type="subcellular location">
    <subcellularLocation>
        <location evidence="1">Cell envelope</location>
    </subcellularLocation>
</comment>
<dbReference type="Pfam" id="PF25967">
    <property type="entry name" value="RND-MFP_C"/>
    <property type="match status" value="1"/>
</dbReference>
<keyword evidence="4" id="KW-0472">Membrane</keyword>
<dbReference type="PANTHER" id="PTHR30469">
    <property type="entry name" value="MULTIDRUG RESISTANCE PROTEIN MDTA"/>
    <property type="match status" value="1"/>
</dbReference>
<evidence type="ECO:0000259" key="6">
    <source>
        <dbReference type="Pfam" id="PF25967"/>
    </source>
</evidence>
<dbReference type="PATRIC" id="fig|760154.4.peg.1803"/>
<evidence type="ECO:0000313" key="7">
    <source>
        <dbReference type="EMBL" id="AFL69085.1"/>
    </source>
</evidence>
<reference evidence="7 8" key="1">
    <citation type="submission" date="2012-06" db="EMBL/GenBank/DDBJ databases">
        <title>Complete sequence of Sulfurospirillum barnesii SES-3.</title>
        <authorList>
            <consortium name="US DOE Joint Genome Institute"/>
            <person name="Lucas S."/>
            <person name="Han J."/>
            <person name="Lapidus A."/>
            <person name="Cheng J.-F."/>
            <person name="Goodwin L."/>
            <person name="Pitluck S."/>
            <person name="Peters L."/>
            <person name="Ovchinnikova G."/>
            <person name="Lu M."/>
            <person name="Detter J.C."/>
            <person name="Han C."/>
            <person name="Tapia R."/>
            <person name="Land M."/>
            <person name="Hauser L."/>
            <person name="Kyrpides N."/>
            <person name="Ivanova N."/>
            <person name="Pagani I."/>
            <person name="Stolz J."/>
            <person name="Arkin A."/>
            <person name="Dehal P."/>
            <person name="Oremland R."/>
            <person name="Saltikov C."/>
            <person name="Basu P."/>
            <person name="Hollibaugh J."/>
            <person name="Newman D."/>
            <person name="Stolyar S."/>
            <person name="Hazen T."/>
            <person name="Woyke T."/>
        </authorList>
    </citation>
    <scope>NUCLEOTIDE SEQUENCE [LARGE SCALE GENOMIC DNA]</scope>
    <source>
        <strain evidence="8">ATCC 700032 / DSM 10660 / SES-3</strain>
    </source>
</reference>
<evidence type="ECO:0000313" key="8">
    <source>
        <dbReference type="Proteomes" id="UP000006176"/>
    </source>
</evidence>
<keyword evidence="8" id="KW-1185">Reference proteome</keyword>
<dbReference type="GO" id="GO:1990281">
    <property type="term" value="C:efflux pump complex"/>
    <property type="evidence" value="ECO:0007669"/>
    <property type="project" value="TreeGrafter"/>
</dbReference>
<evidence type="ECO:0000256" key="3">
    <source>
        <dbReference type="ARBA" id="ARBA00022448"/>
    </source>
</evidence>
<dbReference type="GO" id="GO:0015562">
    <property type="term" value="F:efflux transmembrane transporter activity"/>
    <property type="evidence" value="ECO:0007669"/>
    <property type="project" value="TreeGrafter"/>
</dbReference>
<feature type="domain" description="Multidrug resistance protein MdtA-like barrel-sandwich hybrid" evidence="5">
    <location>
        <begin position="71"/>
        <end position="212"/>
    </location>
</feature>
<keyword evidence="4" id="KW-1133">Transmembrane helix</keyword>
<dbReference type="SUPFAM" id="SSF111369">
    <property type="entry name" value="HlyD-like secretion proteins"/>
    <property type="match status" value="1"/>
</dbReference>
<sequence>MIAKKTILNLSASVLIIIIGVLITKYLLNSAPQAQKQARPQTGTIVETVQLTPTSKAVSIPLIGTLEAAQKTTLSSKVSGKIIQTHPNFMLGSIVKKGELLAQIDPIDYQAALDQIKAQLLSAKASETIEMGQQESAKKELELSGESPTALSRSLMLREPQLAQVRASIAQLEASYITALNNLKETTIKAPYDGVIVSKSAELGAYVSAQSSIVELVSTDTFWMSTTLPLAYLKFFDTHNTEALLNTKVTLFAEKKPLHVKARILKLLPELDSTTKQAKLLIAIDDPLGLHTQNKEKRALLLGATLEATLQAKAYENIISLPASMLRSNNTVWVMDKNNTLQIKPVNVLFKNPNEVLISEGIEAQDRIISTYLSAPVAGMKLLELSALKEKGK</sequence>
<dbReference type="NCBIfam" id="TIGR01730">
    <property type="entry name" value="RND_mfp"/>
    <property type="match status" value="1"/>
</dbReference>
<evidence type="ECO:0000256" key="1">
    <source>
        <dbReference type="ARBA" id="ARBA00004196"/>
    </source>
</evidence>
<name>I3XYR1_SULBS</name>
<accession>I3XYR1</accession>
<keyword evidence="3" id="KW-0813">Transport</keyword>
<dbReference type="EMBL" id="CP003333">
    <property type="protein sequence ID" value="AFL69085.1"/>
    <property type="molecule type" value="Genomic_DNA"/>
</dbReference>
<dbReference type="InterPro" id="IPR058625">
    <property type="entry name" value="MdtA-like_BSH"/>
</dbReference>
<gene>
    <name evidence="7" type="ordered locus">Sulba_1804</name>
</gene>
<dbReference type="KEGG" id="sba:Sulba_1804"/>
<evidence type="ECO:0000259" key="5">
    <source>
        <dbReference type="Pfam" id="PF25917"/>
    </source>
</evidence>
<dbReference type="eggNOG" id="COG0845">
    <property type="taxonomic scope" value="Bacteria"/>
</dbReference>
<dbReference type="Proteomes" id="UP000006176">
    <property type="component" value="Chromosome"/>
</dbReference>
<keyword evidence="4" id="KW-0812">Transmembrane</keyword>
<dbReference type="AlphaFoldDB" id="I3XYR1"/>
<proteinExistence type="inferred from homology"/>
<evidence type="ECO:0000256" key="2">
    <source>
        <dbReference type="ARBA" id="ARBA00009477"/>
    </source>
</evidence>
<dbReference type="InterPro" id="IPR006143">
    <property type="entry name" value="RND_pump_MFP"/>
</dbReference>
<dbReference type="Pfam" id="PF25917">
    <property type="entry name" value="BSH_RND"/>
    <property type="match status" value="1"/>
</dbReference>
<dbReference type="InterPro" id="IPR058627">
    <property type="entry name" value="MdtA-like_C"/>
</dbReference>
<dbReference type="Gene3D" id="1.10.287.470">
    <property type="entry name" value="Helix hairpin bin"/>
    <property type="match status" value="1"/>
</dbReference>
<evidence type="ECO:0000256" key="4">
    <source>
        <dbReference type="SAM" id="Phobius"/>
    </source>
</evidence>
<feature type="transmembrane region" description="Helical" evidence="4">
    <location>
        <begin position="7"/>
        <end position="28"/>
    </location>
</feature>